<sequence length="1619" mass="176753">MAVETRTHDDYSVGWVCALSKEQTAATAMLDEMHDDLPKPGRDTNAYTLGSIGKHNIVIACLPDGEIGTSSAANVVTQMVNTFPFIKFGLMVGIGGGIPPEVRLGDVVVSKPVGLLSGVVQWDLGKATQGGKFERTGSLNRPPKALLTALTKLRTSHEMKGPKIRQYLDNVEKDWPRLAPRYTRSDTLSDPLLEPENPQHSGDGALEDRWALVPVDSRVAQGQRQTRETGVHYGLIASGNQVIKDSTTRDRVNEDLGGNILCIEMEAAGLMNNFPCLVIRGICDYADSTKKKDWQEYAAAVAAAFAKELLGFVQPSDVEGETPAKDILKQVHRDILATREDVTHIKSRVDKSETRTVLNWITPLDYGPQQSDTIKRRQPGTGEWLLELDQFQNWLATSKHTLFCPGIPGAGKTILTSIVIDYLDSKFQSDPTIGIAYIYCNFRRHDEQKFDDLLASVLKQLAESQPSGSLPISTRELYNQHAVKRTRPSLEQIKKELQAVTKVFSRVFIIVDALDECQSSCCKKLLLELFKLQKNHGINIFATSRFIPEIVDQFKTRSESLEIRATKSDVISYLEGHLEGLAASVQRDQELQKEITTGIAGTVNGMFLLAQIYFNLLRDKTTKNDIRNTLTLFQNQSQGQGNDEKDQVLSSAYKQTMERISQQREGLKGLAMKVLLWITHAKRALNTSEIQHALATKTGQHDHDHGNLSDLGDIVAVCAGLVTVDEQSGIIRLVHYTTQKYLEQTHDYWFPGAESDILTTCIAYLSFDAFGTGSCEANEEFKKRQIIYPLYNYAASNWGHHIRKDSEPSPELMTFLENQGKVESSSQPLMPAKNYSLHAYHSHAPKHVTGLHLAGYFGIDKAVNTLLQQGHDPNLRDSCKRTPLWWASRNGHDAVVRLLLDSGAKAEAMDTEYGTTSLCWAARNGNETIVQLLLDSGANVNSSDEGGTPLLLAVRNGHEAVVNLLLKNNASAKVTDRVDRRTPLSWAAGDGKQAIVQLLLDNGTDIDVNAKDKGNRTVLSWAASSGNEAVIQLLLTKGAKIDEDDLPGKTKLIAAVSDRQNVLRLLSRKDPSSVVTDTVVQTSSKRETEAATETLPQNPAAEFKTVGVEKMVQSALKNGAVSIFKTLFEKLVAEVKDPNFDHEKLTLDIKNKLEGFNQVMTGETVDVVTTDDRLVPFLEATKSGSKSVAAMRFSELVDTEANDKDGGTPLPDTSNKKPDSIVDLLLEQGASIVASANTEAKNTTVDLTPFLRATMMGYKALEKHFVEARADCDAMAKQSLTPLIMASYEGQEAVVKSILGEGIANIEAQDASQNTTPLMQACYEGQEDMVKLHLEAGADIEAQDAQQGRTPLMMASYRGHEAIVKVLIEAGANVDARGINDGLNALMLTSFQGNLVIAKLLLHAGADVNAKGTNSAPTSLACAIAQGHSAVVRLLLENGADVNMRTTSGVGAPLDIAVTIGNEAVIELLLEAGADINAKSTKGLTPLSTAAAIGLEPVVQLLLRRGADINIKNEYGQVSLFFAAKAGNKAIVQILLTTGKADVNAMDVHGQTALSVAAYSGDEGTVRLLLENGAYEAEDRYGRTPIEMAHQKGHNKIKQILIDAKTLREIEDREHMEVD</sequence>
<keyword evidence="1" id="KW-0677">Repeat</keyword>
<organism evidence="7 8">
    <name type="scientific">Cladobotryum mycophilum</name>
    <dbReference type="NCBI Taxonomy" id="491253"/>
    <lineage>
        <taxon>Eukaryota</taxon>
        <taxon>Fungi</taxon>
        <taxon>Dikarya</taxon>
        <taxon>Ascomycota</taxon>
        <taxon>Pezizomycotina</taxon>
        <taxon>Sordariomycetes</taxon>
        <taxon>Hypocreomycetidae</taxon>
        <taxon>Hypocreales</taxon>
        <taxon>Hypocreaceae</taxon>
        <taxon>Cladobotryum</taxon>
    </lineage>
</organism>
<dbReference type="InterPro" id="IPR027417">
    <property type="entry name" value="P-loop_NTPase"/>
</dbReference>
<evidence type="ECO:0000313" key="8">
    <source>
        <dbReference type="Proteomes" id="UP001338125"/>
    </source>
</evidence>
<feature type="repeat" description="ANK" evidence="3">
    <location>
        <begin position="846"/>
        <end position="878"/>
    </location>
</feature>
<feature type="repeat" description="ANK" evidence="3">
    <location>
        <begin position="945"/>
        <end position="977"/>
    </location>
</feature>
<accession>A0ABR0S885</accession>
<comment type="caution">
    <text evidence="7">The sequence shown here is derived from an EMBL/GenBank/DDBJ whole genome shotgun (WGS) entry which is preliminary data.</text>
</comment>
<feature type="repeat" description="ANK" evidence="3">
    <location>
        <begin position="1381"/>
        <end position="1413"/>
    </location>
</feature>
<keyword evidence="2 3" id="KW-0040">ANK repeat</keyword>
<evidence type="ECO:0000256" key="3">
    <source>
        <dbReference type="PROSITE-ProRule" id="PRU00023"/>
    </source>
</evidence>
<dbReference type="PANTHER" id="PTHR24123">
    <property type="entry name" value="ANKYRIN REPEAT-CONTAINING"/>
    <property type="match status" value="1"/>
</dbReference>
<gene>
    <name evidence="7" type="ORF">PT974_12524</name>
</gene>
<feature type="region of interest" description="Disordered" evidence="4">
    <location>
        <begin position="185"/>
        <end position="204"/>
    </location>
</feature>
<feature type="repeat" description="ANK" evidence="3">
    <location>
        <begin position="1347"/>
        <end position="1379"/>
    </location>
</feature>
<dbReference type="Pfam" id="PF12796">
    <property type="entry name" value="Ank_2"/>
    <property type="match status" value="4"/>
</dbReference>
<dbReference type="PROSITE" id="PS50088">
    <property type="entry name" value="ANK_REPEAT"/>
    <property type="match status" value="13"/>
</dbReference>
<feature type="repeat" description="ANK" evidence="3">
    <location>
        <begin position="1549"/>
        <end position="1574"/>
    </location>
</feature>
<dbReference type="PROSITE" id="PS50297">
    <property type="entry name" value="ANK_REP_REGION"/>
    <property type="match status" value="12"/>
</dbReference>
<evidence type="ECO:0000259" key="5">
    <source>
        <dbReference type="Pfam" id="PF22939"/>
    </source>
</evidence>
<keyword evidence="8" id="KW-1185">Reference proteome</keyword>
<dbReference type="InterPro" id="IPR035994">
    <property type="entry name" value="Nucleoside_phosphorylase_sf"/>
</dbReference>
<proteinExistence type="predicted"/>
<feature type="repeat" description="ANK" evidence="3">
    <location>
        <begin position="1014"/>
        <end position="1046"/>
    </location>
</feature>
<dbReference type="Pfam" id="PF24883">
    <property type="entry name" value="NPHP3_N"/>
    <property type="match status" value="1"/>
</dbReference>
<dbReference type="PANTHER" id="PTHR24123:SF33">
    <property type="entry name" value="PROTEIN HOS4"/>
    <property type="match status" value="1"/>
</dbReference>
<dbReference type="SMART" id="SM00248">
    <property type="entry name" value="ANK"/>
    <property type="match status" value="18"/>
</dbReference>
<evidence type="ECO:0000313" key="7">
    <source>
        <dbReference type="EMBL" id="KAK5988372.1"/>
    </source>
</evidence>
<dbReference type="Proteomes" id="UP001338125">
    <property type="component" value="Unassembled WGS sequence"/>
</dbReference>
<dbReference type="Gene3D" id="1.25.40.20">
    <property type="entry name" value="Ankyrin repeat-containing domain"/>
    <property type="match status" value="6"/>
</dbReference>
<feature type="repeat" description="ANK" evidence="3">
    <location>
        <begin position="1313"/>
        <end position="1345"/>
    </location>
</feature>
<feature type="domain" description="GPI inositol-deacylase winged helix" evidence="5">
    <location>
        <begin position="665"/>
        <end position="744"/>
    </location>
</feature>
<dbReference type="InterPro" id="IPR051165">
    <property type="entry name" value="Multifunctional_ANK_Repeat"/>
</dbReference>
<reference evidence="7 8" key="1">
    <citation type="submission" date="2024-01" db="EMBL/GenBank/DDBJ databases">
        <title>Complete genome of Cladobotryum mycophilum ATHUM6906.</title>
        <authorList>
            <person name="Christinaki A.C."/>
            <person name="Myridakis A.I."/>
            <person name="Kouvelis V.N."/>
        </authorList>
    </citation>
    <scope>NUCLEOTIDE SEQUENCE [LARGE SCALE GENOMIC DNA]</scope>
    <source>
        <strain evidence="7 8">ATHUM6906</strain>
    </source>
</reference>
<feature type="repeat" description="ANK" evidence="3">
    <location>
        <begin position="979"/>
        <end position="1011"/>
    </location>
</feature>
<dbReference type="InterPro" id="IPR002110">
    <property type="entry name" value="Ankyrin_rpt"/>
</dbReference>
<dbReference type="SUPFAM" id="SSF48403">
    <property type="entry name" value="Ankyrin repeat"/>
    <property type="match status" value="2"/>
</dbReference>
<feature type="domain" description="Nephrocystin 3-like N-terminal" evidence="6">
    <location>
        <begin position="380"/>
        <end position="545"/>
    </location>
</feature>
<dbReference type="Pfam" id="PF22939">
    <property type="entry name" value="WHD_GPIID"/>
    <property type="match status" value="1"/>
</dbReference>
<dbReference type="InterPro" id="IPR056884">
    <property type="entry name" value="NPHP3-like_N"/>
</dbReference>
<dbReference type="Gene3D" id="3.40.50.1580">
    <property type="entry name" value="Nucleoside phosphorylase domain"/>
    <property type="match status" value="1"/>
</dbReference>
<feature type="repeat" description="ANK" evidence="3">
    <location>
        <begin position="913"/>
        <end position="945"/>
    </location>
</feature>
<dbReference type="InterPro" id="IPR036770">
    <property type="entry name" value="Ankyrin_rpt-contain_sf"/>
</dbReference>
<dbReference type="EMBL" id="JAVFKD010000016">
    <property type="protein sequence ID" value="KAK5988372.1"/>
    <property type="molecule type" value="Genomic_DNA"/>
</dbReference>
<name>A0ABR0S885_9HYPO</name>
<evidence type="ECO:0000256" key="1">
    <source>
        <dbReference type="ARBA" id="ARBA00022737"/>
    </source>
</evidence>
<dbReference type="Pfam" id="PF00023">
    <property type="entry name" value="Ank"/>
    <property type="match status" value="3"/>
</dbReference>
<feature type="repeat" description="ANK" evidence="3">
    <location>
        <begin position="1415"/>
        <end position="1447"/>
    </location>
</feature>
<dbReference type="PRINTS" id="PR01415">
    <property type="entry name" value="ANKYRIN"/>
</dbReference>
<evidence type="ECO:0000256" key="2">
    <source>
        <dbReference type="ARBA" id="ARBA00023043"/>
    </source>
</evidence>
<feature type="repeat" description="ANK" evidence="3">
    <location>
        <begin position="879"/>
        <end position="911"/>
    </location>
</feature>
<dbReference type="SUPFAM" id="SSF53167">
    <property type="entry name" value="Purine and uridine phosphorylases"/>
    <property type="match status" value="1"/>
</dbReference>
<protein>
    <submittedName>
        <fullName evidence="7">Ankyrin-R-like protein</fullName>
    </submittedName>
</protein>
<evidence type="ECO:0000259" key="6">
    <source>
        <dbReference type="Pfam" id="PF24883"/>
    </source>
</evidence>
<feature type="repeat" description="ANK" evidence="3">
    <location>
        <begin position="1482"/>
        <end position="1514"/>
    </location>
</feature>
<dbReference type="SUPFAM" id="SSF52540">
    <property type="entry name" value="P-loop containing nucleoside triphosphate hydrolases"/>
    <property type="match status" value="1"/>
</dbReference>
<evidence type="ECO:0000256" key="4">
    <source>
        <dbReference type="SAM" id="MobiDB-lite"/>
    </source>
</evidence>
<dbReference type="InterPro" id="IPR054471">
    <property type="entry name" value="GPIID_WHD"/>
</dbReference>
<dbReference type="Gene3D" id="3.40.50.300">
    <property type="entry name" value="P-loop containing nucleotide triphosphate hydrolases"/>
    <property type="match status" value="1"/>
</dbReference>
<feature type="repeat" description="ANK" evidence="3">
    <location>
        <begin position="1453"/>
        <end position="1481"/>
    </location>
</feature>